<keyword evidence="6" id="KW-0378">Hydrolase</keyword>
<dbReference type="GO" id="GO:0006284">
    <property type="term" value="P:base-excision repair"/>
    <property type="evidence" value="ECO:0007669"/>
    <property type="project" value="InterPro"/>
</dbReference>
<feature type="compositionally biased region" description="Basic and acidic residues" evidence="14">
    <location>
        <begin position="244"/>
        <end position="262"/>
    </location>
</feature>
<dbReference type="GO" id="GO:0003684">
    <property type="term" value="F:damaged DNA binding"/>
    <property type="evidence" value="ECO:0007669"/>
    <property type="project" value="InterPro"/>
</dbReference>
<dbReference type="InterPro" id="IPR012319">
    <property type="entry name" value="FPG_cat"/>
</dbReference>
<evidence type="ECO:0000256" key="14">
    <source>
        <dbReference type="SAM" id="MobiDB-lite"/>
    </source>
</evidence>
<dbReference type="Gene3D" id="1.10.8.50">
    <property type="match status" value="1"/>
</dbReference>
<dbReference type="GO" id="GO:0140078">
    <property type="term" value="F:class I DNA-(apurinic or apyrimidinic site) endonuclease activity"/>
    <property type="evidence" value="ECO:0007669"/>
    <property type="project" value="UniProtKB-EC"/>
</dbReference>
<reference evidence="17 18" key="1">
    <citation type="submission" date="2019-09" db="EMBL/GenBank/DDBJ databases">
        <title>Phylogeny of genus Pseudoclavibacter and closely related genus.</title>
        <authorList>
            <person name="Li Y."/>
        </authorList>
    </citation>
    <scope>NUCLEOTIDE SEQUENCE [LARGE SCALE GENOMIC DNA]</scope>
    <source>
        <strain evidence="17 18">EGI 60007</strain>
    </source>
</reference>
<dbReference type="PROSITE" id="PS51068">
    <property type="entry name" value="FPG_CAT"/>
    <property type="match status" value="1"/>
</dbReference>
<evidence type="ECO:0000313" key="17">
    <source>
        <dbReference type="EMBL" id="KAB1647809.1"/>
    </source>
</evidence>
<dbReference type="AlphaFoldDB" id="A0A6H9WJJ1"/>
<keyword evidence="8" id="KW-0238">DNA-binding</keyword>
<keyword evidence="3" id="KW-0479">Metal-binding</keyword>
<sequence>MPEGDSVYRACADLHVALAGRRVTRVDLRVPRLATAGAALRSRTLDEVVPRGKHLLMRLGDHTLHSHLGMDGAWRLVRPGGRWPAPAHHVRAVLETADATAIGTLLPVLELLPRDREADAVGHLGPDLLDPAWGPQLAADAAANLRRDPHREIAAALLDQRNLAGLGNVYVTELCFLRGVRPTVPLARAGDLDALVALARRTLHANRMRPAGRVFTGIDRRGARTWVYGREGQPCRRCGTPIEAGRHGDDGDGNEERSDRSRRSAWCPRCQPPPE</sequence>
<dbReference type="Pfam" id="PF01149">
    <property type="entry name" value="Fapy_DNA_glyco"/>
    <property type="match status" value="1"/>
</dbReference>
<comment type="similarity">
    <text evidence="1">Belongs to the FPG family.</text>
</comment>
<dbReference type="SUPFAM" id="SSF81624">
    <property type="entry name" value="N-terminal domain of MutM-like DNA repair proteins"/>
    <property type="match status" value="1"/>
</dbReference>
<feature type="domain" description="Formamidopyrimidine-DNA glycosylase catalytic" evidence="16">
    <location>
        <begin position="2"/>
        <end position="103"/>
    </location>
</feature>
<dbReference type="InterPro" id="IPR010979">
    <property type="entry name" value="Ribosomal_uS13-like_H2TH"/>
</dbReference>
<accession>A0A6H9WJJ1</accession>
<evidence type="ECO:0000256" key="12">
    <source>
        <dbReference type="ARBA" id="ARBA00023295"/>
    </source>
</evidence>
<keyword evidence="7" id="KW-0862">Zinc</keyword>
<dbReference type="Pfam" id="PF06831">
    <property type="entry name" value="H2TH"/>
    <property type="match status" value="1"/>
</dbReference>
<dbReference type="RefSeq" id="WP_158029702.1">
    <property type="nucleotide sequence ID" value="NZ_BMHG01000001.1"/>
</dbReference>
<dbReference type="InterPro" id="IPR044090">
    <property type="entry name" value="Nei2_N"/>
</dbReference>
<evidence type="ECO:0000256" key="9">
    <source>
        <dbReference type="ARBA" id="ARBA00023204"/>
    </source>
</evidence>
<evidence type="ECO:0000256" key="5">
    <source>
        <dbReference type="ARBA" id="ARBA00022771"/>
    </source>
</evidence>
<dbReference type="Proteomes" id="UP000431744">
    <property type="component" value="Unassembled WGS sequence"/>
</dbReference>
<evidence type="ECO:0000259" key="16">
    <source>
        <dbReference type="PROSITE" id="PS51068"/>
    </source>
</evidence>
<comment type="caution">
    <text evidence="17">The sequence shown here is derived from an EMBL/GenBank/DDBJ whole genome shotgun (WGS) entry which is preliminary data.</text>
</comment>
<evidence type="ECO:0000259" key="15">
    <source>
        <dbReference type="PROSITE" id="PS51066"/>
    </source>
</evidence>
<keyword evidence="12" id="KW-0326">Glycosidase</keyword>
<name>A0A6H9WJJ1_9MICO</name>
<evidence type="ECO:0000256" key="10">
    <source>
        <dbReference type="ARBA" id="ARBA00023239"/>
    </source>
</evidence>
<proteinExistence type="inferred from homology"/>
<evidence type="ECO:0000256" key="3">
    <source>
        <dbReference type="ARBA" id="ARBA00022723"/>
    </source>
</evidence>
<keyword evidence="5 13" id="KW-0863">Zinc-finger</keyword>
<keyword evidence="10" id="KW-0456">Lyase</keyword>
<feature type="domain" description="FPG-type" evidence="15">
    <location>
        <begin position="226"/>
        <end position="272"/>
    </location>
</feature>
<dbReference type="Gene3D" id="3.20.190.10">
    <property type="entry name" value="MutM-like, N-terminal"/>
    <property type="match status" value="1"/>
</dbReference>
<evidence type="ECO:0000256" key="1">
    <source>
        <dbReference type="ARBA" id="ARBA00009409"/>
    </source>
</evidence>
<evidence type="ECO:0000256" key="7">
    <source>
        <dbReference type="ARBA" id="ARBA00022833"/>
    </source>
</evidence>
<evidence type="ECO:0000313" key="18">
    <source>
        <dbReference type="Proteomes" id="UP000431744"/>
    </source>
</evidence>
<evidence type="ECO:0000256" key="2">
    <source>
        <dbReference type="ARBA" id="ARBA00012720"/>
    </source>
</evidence>
<dbReference type="CDD" id="cd08971">
    <property type="entry name" value="AcNei2_N"/>
    <property type="match status" value="1"/>
</dbReference>
<dbReference type="InterPro" id="IPR035937">
    <property type="entry name" value="FPG_N"/>
</dbReference>
<evidence type="ECO:0000256" key="6">
    <source>
        <dbReference type="ARBA" id="ARBA00022801"/>
    </source>
</evidence>
<dbReference type="GO" id="GO:0008270">
    <property type="term" value="F:zinc ion binding"/>
    <property type="evidence" value="ECO:0007669"/>
    <property type="project" value="UniProtKB-KW"/>
</dbReference>
<feature type="region of interest" description="Disordered" evidence="14">
    <location>
        <begin position="238"/>
        <end position="275"/>
    </location>
</feature>
<dbReference type="SUPFAM" id="SSF46946">
    <property type="entry name" value="S13-like H2TH domain"/>
    <property type="match status" value="1"/>
</dbReference>
<dbReference type="GO" id="GO:0000703">
    <property type="term" value="F:oxidized pyrimidine nucleobase lesion DNA N-glycosylase activity"/>
    <property type="evidence" value="ECO:0007669"/>
    <property type="project" value="TreeGrafter"/>
</dbReference>
<keyword evidence="18" id="KW-1185">Reference proteome</keyword>
<keyword evidence="11" id="KW-0511">Multifunctional enzyme</keyword>
<dbReference type="PANTHER" id="PTHR42697">
    <property type="entry name" value="ENDONUCLEASE 8"/>
    <property type="match status" value="1"/>
</dbReference>
<keyword evidence="9" id="KW-0234">DNA repair</keyword>
<keyword evidence="4" id="KW-0227">DNA damage</keyword>
<evidence type="ECO:0000256" key="4">
    <source>
        <dbReference type="ARBA" id="ARBA00022763"/>
    </source>
</evidence>
<dbReference type="PROSITE" id="PS51066">
    <property type="entry name" value="ZF_FPG_2"/>
    <property type="match status" value="1"/>
</dbReference>
<dbReference type="SMART" id="SM01232">
    <property type="entry name" value="H2TH"/>
    <property type="match status" value="1"/>
</dbReference>
<dbReference type="EC" id="4.2.99.18" evidence="2"/>
<dbReference type="OrthoDB" id="9800855at2"/>
<gene>
    <name evidence="17" type="ORF">F8O04_12370</name>
</gene>
<dbReference type="InterPro" id="IPR000214">
    <property type="entry name" value="Znf_DNA_glyclase/AP_lyase"/>
</dbReference>
<dbReference type="SUPFAM" id="SSF57716">
    <property type="entry name" value="Glucocorticoid receptor-like (DNA-binding domain)"/>
    <property type="match status" value="1"/>
</dbReference>
<dbReference type="InterPro" id="IPR015886">
    <property type="entry name" value="H2TH_FPG"/>
</dbReference>
<protein>
    <recommendedName>
        <fullName evidence="2">DNA-(apurinic or apyrimidinic site) lyase</fullName>
        <ecNumber evidence="2">4.2.99.18</ecNumber>
    </recommendedName>
</protein>
<evidence type="ECO:0000256" key="11">
    <source>
        <dbReference type="ARBA" id="ARBA00023268"/>
    </source>
</evidence>
<evidence type="ECO:0000256" key="13">
    <source>
        <dbReference type="PROSITE-ProRule" id="PRU00391"/>
    </source>
</evidence>
<dbReference type="EMBL" id="WBJY01000003">
    <property type="protein sequence ID" value="KAB1647809.1"/>
    <property type="molecule type" value="Genomic_DNA"/>
</dbReference>
<evidence type="ECO:0000256" key="8">
    <source>
        <dbReference type="ARBA" id="ARBA00023125"/>
    </source>
</evidence>
<dbReference type="SMART" id="SM00898">
    <property type="entry name" value="Fapy_DNA_glyco"/>
    <property type="match status" value="1"/>
</dbReference>
<organism evidence="17 18">
    <name type="scientific">Pseudoclavibacter endophyticus</name>
    <dbReference type="NCBI Taxonomy" id="1778590"/>
    <lineage>
        <taxon>Bacteria</taxon>
        <taxon>Bacillati</taxon>
        <taxon>Actinomycetota</taxon>
        <taxon>Actinomycetes</taxon>
        <taxon>Micrococcales</taxon>
        <taxon>Microbacteriaceae</taxon>
        <taxon>Pseudoclavibacter</taxon>
    </lineage>
</organism>
<dbReference type="PANTHER" id="PTHR42697:SF1">
    <property type="entry name" value="ENDONUCLEASE 8"/>
    <property type="match status" value="1"/>
</dbReference>